<protein>
    <submittedName>
        <fullName evidence="1">Uncharacterized protein</fullName>
    </submittedName>
</protein>
<evidence type="ECO:0000313" key="2">
    <source>
        <dbReference type="Proteomes" id="UP000515518"/>
    </source>
</evidence>
<geneLocation type="plasmid" evidence="1 2">
    <name>p_2</name>
</geneLocation>
<dbReference type="EMBL" id="CP050550">
    <property type="protein sequence ID" value="QND43343.1"/>
    <property type="molecule type" value="Genomic_DNA"/>
</dbReference>
<dbReference type="Proteomes" id="UP000515518">
    <property type="component" value="Plasmid p_2"/>
</dbReference>
<accession>A0A7G6RM61</accession>
<reference evidence="2" key="1">
    <citation type="journal article" date="2020" name="Mol. Plant Microbe">
        <title>Rhizobial microsymbionts of the narrowly endemic Oxytropis species growing in Kamchatka are characterized by significant genetic diversity and possess a set of genes that are associated with T3SS and T6SS secretion systems and can affect the development of symbiosis.</title>
        <authorList>
            <person name="Safronova V."/>
            <person name="Guro P."/>
            <person name="Sazanova A."/>
            <person name="Kuznetsova I."/>
            <person name="Belimov A."/>
            <person name="Yakubov V."/>
            <person name="Chirak E."/>
            <person name="Afonin A."/>
            <person name="Gogolev Y."/>
            <person name="Andronov E."/>
            <person name="Tikhonovich I."/>
        </authorList>
    </citation>
    <scope>NUCLEOTIDE SEQUENCE [LARGE SCALE GENOMIC DNA]</scope>
    <source>
        <strain evidence="2">RCAM0610</strain>
        <plasmid evidence="2">p_2</plasmid>
    </source>
</reference>
<dbReference type="AlphaFoldDB" id="A0A7G6RM61"/>
<name>A0A7G6RM61_RHILV</name>
<keyword evidence="1" id="KW-0614">Plasmid</keyword>
<evidence type="ECO:0000313" key="1">
    <source>
        <dbReference type="EMBL" id="QND43343.1"/>
    </source>
</evidence>
<gene>
    <name evidence="1" type="ORF">HB770_26775</name>
</gene>
<sequence>MNPTLPAPMIAILKLMIFTSIQSNAKEKKAMEDRAACGRMWLKTP</sequence>
<organism evidence="1 2">
    <name type="scientific">Rhizobium leguminosarum bv. viciae</name>
    <dbReference type="NCBI Taxonomy" id="387"/>
    <lineage>
        <taxon>Bacteria</taxon>
        <taxon>Pseudomonadati</taxon>
        <taxon>Pseudomonadota</taxon>
        <taxon>Alphaproteobacteria</taxon>
        <taxon>Hyphomicrobiales</taxon>
        <taxon>Rhizobiaceae</taxon>
        <taxon>Rhizobium/Agrobacterium group</taxon>
        <taxon>Rhizobium</taxon>
    </lineage>
</organism>
<proteinExistence type="predicted"/>